<evidence type="ECO:0000256" key="3">
    <source>
        <dbReference type="ARBA" id="ARBA00022448"/>
    </source>
</evidence>
<proteinExistence type="inferred from homology"/>
<organism evidence="8">
    <name type="scientific">Streptomyces hygrospinosus</name>
    <dbReference type="NCBI Taxonomy" id="516360"/>
    <lineage>
        <taxon>Bacteria</taxon>
        <taxon>Bacillati</taxon>
        <taxon>Actinomycetota</taxon>
        <taxon>Actinomycetes</taxon>
        <taxon>Kitasatosporales</taxon>
        <taxon>Streptomycetaceae</taxon>
        <taxon>Streptomyces</taxon>
    </lineage>
</organism>
<dbReference type="Pfam" id="PF07690">
    <property type="entry name" value="MFS_1"/>
    <property type="match status" value="1"/>
</dbReference>
<evidence type="ECO:0000256" key="1">
    <source>
        <dbReference type="ARBA" id="ARBA00004127"/>
    </source>
</evidence>
<feature type="transmembrane region" description="Helical" evidence="7">
    <location>
        <begin position="74"/>
        <end position="94"/>
    </location>
</feature>
<evidence type="ECO:0000256" key="7">
    <source>
        <dbReference type="SAM" id="Phobius"/>
    </source>
</evidence>
<feature type="transmembrane region" description="Helical" evidence="7">
    <location>
        <begin position="237"/>
        <end position="255"/>
    </location>
</feature>
<dbReference type="GO" id="GO:0012505">
    <property type="term" value="C:endomembrane system"/>
    <property type="evidence" value="ECO:0007669"/>
    <property type="project" value="UniProtKB-SubCell"/>
</dbReference>
<accession>A0A1V0QSW4</accession>
<evidence type="ECO:0000313" key="8">
    <source>
        <dbReference type="EMBL" id="ARE72415.1"/>
    </source>
</evidence>
<keyword evidence="4 7" id="KW-0812">Transmembrane</keyword>
<feature type="transmembrane region" description="Helical" evidence="7">
    <location>
        <begin position="267"/>
        <end position="284"/>
    </location>
</feature>
<reference evidence="8" key="2">
    <citation type="journal article" date="2017" name="Proc. Natl. Acad. Sci. U.S.A.">
        <title>Biosynthesis of the pyrrolidine protein synthesis inhibitor anisomycin involves novel gene ensemble and cryptic biosynthetic steps.</title>
        <authorList>
            <person name="Zheng X."/>
            <person name="Cheng Q."/>
            <person name="Yao F."/>
            <person name="Wang X."/>
            <person name="Kong L."/>
            <person name="Cao B."/>
            <person name="Xu M."/>
            <person name="Lin S."/>
            <person name="Deng Z."/>
            <person name="Chooi Y.H."/>
            <person name="You D."/>
        </authorList>
    </citation>
    <scope>NUCLEOTIDE SEQUENCE</scope>
    <source>
        <strain evidence="8">ACCC40033</strain>
    </source>
</reference>
<comment type="similarity">
    <text evidence="2">Belongs to the major facilitator superfamily.</text>
</comment>
<dbReference type="EMBL" id="KY014292">
    <property type="protein sequence ID" value="ARE72415.1"/>
    <property type="molecule type" value="Genomic_DNA"/>
</dbReference>
<feature type="transmembrane region" description="Helical" evidence="7">
    <location>
        <begin position="161"/>
        <end position="180"/>
    </location>
</feature>
<dbReference type="InterPro" id="IPR036259">
    <property type="entry name" value="MFS_trans_sf"/>
</dbReference>
<feature type="transmembrane region" description="Helical" evidence="7">
    <location>
        <begin position="134"/>
        <end position="155"/>
    </location>
</feature>
<dbReference type="PANTHER" id="PTHR23514:SF3">
    <property type="entry name" value="BYPASS OF STOP CODON PROTEIN 6"/>
    <property type="match status" value="1"/>
</dbReference>
<evidence type="ECO:0000256" key="6">
    <source>
        <dbReference type="ARBA" id="ARBA00023136"/>
    </source>
</evidence>
<dbReference type="GO" id="GO:0016020">
    <property type="term" value="C:membrane"/>
    <property type="evidence" value="ECO:0007669"/>
    <property type="project" value="TreeGrafter"/>
</dbReference>
<name>A0A1V0QSW4_9ACTN</name>
<keyword evidence="5 7" id="KW-1133">Transmembrane helix</keyword>
<dbReference type="GO" id="GO:0022857">
    <property type="term" value="F:transmembrane transporter activity"/>
    <property type="evidence" value="ECO:0007669"/>
    <property type="project" value="InterPro"/>
</dbReference>
<dbReference type="InterPro" id="IPR011701">
    <property type="entry name" value="MFS"/>
</dbReference>
<sequence length="393" mass="39398">MTRRTPRPGRDPLIAAALALSLLLGVVTGALGAALPLLRSAYGLDDGSGTELVVLYNLGALLAIVLCGIGPRRLLGRALPPALLLAFAGSSAGMALAPTWGLLCGFALVAGAGYGGLILHLNSYFAHPSRPRPALLLNVLHACFGAGATVGPLLVGQWGGTSGLLLVAGALSLLLFRAAAATGEPVDRPEGAAARRPSGPLLAVLALLALLYAGVEAGIGALESTHLTSSGYAPADAARATALFWAGLTVGRLVLPVAARRLHHPRLIGLCLLAATGALAATLLGSLAPVAYGLAGLALAAVFPTALAWANALLPDPRRVNSALLVANLVGSTVLPYLIGLAAAPGSRATIPLALAGLTLLCGLTIAVAARLARRPVPPAPRPAPHNELETSP</sequence>
<feature type="transmembrane region" description="Helical" evidence="7">
    <location>
        <begin position="48"/>
        <end position="67"/>
    </location>
</feature>
<dbReference type="InterPro" id="IPR051788">
    <property type="entry name" value="MFS_Transporter"/>
</dbReference>
<dbReference type="Gene3D" id="1.20.1250.20">
    <property type="entry name" value="MFS general substrate transporter like domains"/>
    <property type="match status" value="2"/>
</dbReference>
<keyword evidence="6 7" id="KW-0472">Membrane</keyword>
<feature type="transmembrane region" description="Helical" evidence="7">
    <location>
        <begin position="350"/>
        <end position="373"/>
    </location>
</feature>
<dbReference type="SUPFAM" id="SSF103473">
    <property type="entry name" value="MFS general substrate transporter"/>
    <property type="match status" value="1"/>
</dbReference>
<gene>
    <name evidence="8" type="primary">aniL</name>
</gene>
<feature type="transmembrane region" description="Helical" evidence="7">
    <location>
        <begin position="100"/>
        <end position="122"/>
    </location>
</feature>
<feature type="transmembrane region" description="Helical" evidence="7">
    <location>
        <begin position="322"/>
        <end position="344"/>
    </location>
</feature>
<feature type="transmembrane region" description="Helical" evidence="7">
    <location>
        <begin position="201"/>
        <end position="222"/>
    </location>
</feature>
<dbReference type="AlphaFoldDB" id="A0A1V0QSW4"/>
<keyword evidence="3" id="KW-0813">Transport</keyword>
<evidence type="ECO:0000256" key="4">
    <source>
        <dbReference type="ARBA" id="ARBA00022692"/>
    </source>
</evidence>
<comment type="subcellular location">
    <subcellularLocation>
        <location evidence="1">Endomembrane system</location>
        <topology evidence="1">Multi-pass membrane protein</topology>
    </subcellularLocation>
</comment>
<evidence type="ECO:0000256" key="2">
    <source>
        <dbReference type="ARBA" id="ARBA00008335"/>
    </source>
</evidence>
<evidence type="ECO:0000256" key="5">
    <source>
        <dbReference type="ARBA" id="ARBA00022989"/>
    </source>
</evidence>
<protein>
    <submittedName>
        <fullName evidence="8">MFS transporter</fullName>
    </submittedName>
</protein>
<feature type="transmembrane region" description="Helical" evidence="7">
    <location>
        <begin position="290"/>
        <end position="310"/>
    </location>
</feature>
<dbReference type="PANTHER" id="PTHR23514">
    <property type="entry name" value="BYPASS OF STOP CODON PROTEIN 6"/>
    <property type="match status" value="1"/>
</dbReference>
<reference evidence="8" key="1">
    <citation type="submission" date="2016-10" db="EMBL/GenBank/DDBJ databases">
        <authorList>
            <person name="de Groot N.N."/>
        </authorList>
    </citation>
    <scope>NUCLEOTIDE SEQUENCE</scope>
    <source>
        <strain evidence="8">ACCC40033</strain>
    </source>
</reference>